<reference evidence="2" key="1">
    <citation type="submission" date="2024-02" db="UniProtKB">
        <authorList>
            <consortium name="WormBaseParasite"/>
        </authorList>
    </citation>
    <scope>IDENTIFICATION</scope>
</reference>
<name>A0AAF3JBI3_9BILA</name>
<evidence type="ECO:0000313" key="2">
    <source>
        <dbReference type="WBParaSite" id="MBELARI_LOCUS8387"/>
    </source>
</evidence>
<accession>A0AAF3JBI3</accession>
<protein>
    <submittedName>
        <fullName evidence="2">Uncharacterized protein</fullName>
    </submittedName>
</protein>
<evidence type="ECO:0000313" key="1">
    <source>
        <dbReference type="Proteomes" id="UP000887575"/>
    </source>
</evidence>
<dbReference type="Proteomes" id="UP000887575">
    <property type="component" value="Unassembled WGS sequence"/>
</dbReference>
<proteinExistence type="predicted"/>
<organism evidence="1 2">
    <name type="scientific">Mesorhabditis belari</name>
    <dbReference type="NCBI Taxonomy" id="2138241"/>
    <lineage>
        <taxon>Eukaryota</taxon>
        <taxon>Metazoa</taxon>
        <taxon>Ecdysozoa</taxon>
        <taxon>Nematoda</taxon>
        <taxon>Chromadorea</taxon>
        <taxon>Rhabditida</taxon>
        <taxon>Rhabditina</taxon>
        <taxon>Rhabditomorpha</taxon>
        <taxon>Rhabditoidea</taxon>
        <taxon>Rhabditidae</taxon>
        <taxon>Mesorhabditinae</taxon>
        <taxon>Mesorhabditis</taxon>
    </lineage>
</organism>
<sequence>MELIPVCYARCLSHGLPEVHQPQTKLGSLTGSKDTESLFPDSGIDKYVAASILPAGATWELAAVLQARPIVEAFSHSKDESPMMSFKLLNIAGKTRRGQLLFTHSIVENAECSCPLELKAR</sequence>
<dbReference type="WBParaSite" id="MBELARI_LOCUS8387">
    <property type="protein sequence ID" value="MBELARI_LOCUS8387"/>
    <property type="gene ID" value="MBELARI_LOCUS8387"/>
</dbReference>
<dbReference type="AlphaFoldDB" id="A0AAF3JBI3"/>
<keyword evidence="1" id="KW-1185">Reference proteome</keyword>